<evidence type="ECO:0000256" key="1">
    <source>
        <dbReference type="ARBA" id="ARBA00022679"/>
    </source>
</evidence>
<name>A0A108UAQ1_9GAMM</name>
<comment type="caution">
    <text evidence="3">The sequence shown here is derived from an EMBL/GenBank/DDBJ whole genome shotgun (WGS) entry which is preliminary data.</text>
</comment>
<protein>
    <submittedName>
        <fullName evidence="3">Methyltransferase</fullName>
    </submittedName>
</protein>
<organism evidence="3 4">
    <name type="scientific">Lysobacter capsici AZ78</name>
    <dbReference type="NCBI Taxonomy" id="1444315"/>
    <lineage>
        <taxon>Bacteria</taxon>
        <taxon>Pseudomonadati</taxon>
        <taxon>Pseudomonadota</taxon>
        <taxon>Gammaproteobacteria</taxon>
        <taxon>Lysobacterales</taxon>
        <taxon>Lysobacteraceae</taxon>
        <taxon>Lysobacter</taxon>
    </lineage>
</organism>
<dbReference type="AlphaFoldDB" id="A0A108UAQ1"/>
<dbReference type="Proteomes" id="UP000023435">
    <property type="component" value="Unassembled WGS sequence"/>
</dbReference>
<feature type="domain" description="Methyltransferase" evidence="2">
    <location>
        <begin position="27"/>
        <end position="122"/>
    </location>
</feature>
<dbReference type="PANTHER" id="PTHR43861">
    <property type="entry name" value="TRANS-ACONITATE 2-METHYLTRANSFERASE-RELATED"/>
    <property type="match status" value="1"/>
</dbReference>
<dbReference type="GO" id="GO:0008168">
    <property type="term" value="F:methyltransferase activity"/>
    <property type="evidence" value="ECO:0007669"/>
    <property type="project" value="UniProtKB-KW"/>
</dbReference>
<proteinExistence type="predicted"/>
<evidence type="ECO:0000259" key="2">
    <source>
        <dbReference type="Pfam" id="PF13649"/>
    </source>
</evidence>
<reference evidence="3 4" key="1">
    <citation type="journal article" date="2014" name="Genome Announc.">
        <title>Draft Genome Sequence of Lysobacter capsici AZ78, a Bacterium Antagonistic to Plant-Pathogenic Oomycetes.</title>
        <authorList>
            <person name="Puopolo G."/>
            <person name="Sonego P."/>
            <person name="Engelen K."/>
            <person name="Pertot I."/>
        </authorList>
    </citation>
    <scope>NUCLEOTIDE SEQUENCE [LARGE SCALE GENOMIC DNA]</scope>
    <source>
        <strain evidence="3 4">AZ78</strain>
    </source>
</reference>
<evidence type="ECO:0000313" key="3">
    <source>
        <dbReference type="EMBL" id="KWS05670.1"/>
    </source>
</evidence>
<keyword evidence="1" id="KW-0808">Transferase</keyword>
<dbReference type="InterPro" id="IPR041698">
    <property type="entry name" value="Methyltransf_25"/>
</dbReference>
<dbReference type="OrthoDB" id="9808140at2"/>
<keyword evidence="4" id="KW-1185">Reference proteome</keyword>
<dbReference type="RefSeq" id="WP_036105383.1">
    <property type="nucleotide sequence ID" value="NZ_JAJA02000001.1"/>
</dbReference>
<keyword evidence="3" id="KW-0489">Methyltransferase</keyword>
<dbReference type="CDD" id="cd02440">
    <property type="entry name" value="AdoMet_MTases"/>
    <property type="match status" value="1"/>
</dbReference>
<sequence length="256" mass="27990">MIDYDLELQHHNLALRRAYAIGRTDQVLDIGCGTGQTTREAAQLATAGAVLGVDHSSEMIERAKLLTREAQLDNVEYVCADAGRYEPPRERFDVAISRFGTMFFADPVAAFSNLRSALRPDGRLLMMVWQSRDRNEWATSIERALTPDAAAATDASAVPPAFSLGDPNVASRILDAAGFTAPVFDEVHAPVFYGRDVEAAFDFVSGFSTVSGRLAGLDASERANAVARLRQLLTEHQRADGVWFDSRAWIVTAQRG</sequence>
<dbReference type="EMBL" id="JAJA02000001">
    <property type="protein sequence ID" value="KWS05670.1"/>
    <property type="molecule type" value="Genomic_DNA"/>
</dbReference>
<dbReference type="Gene3D" id="3.40.50.150">
    <property type="entry name" value="Vaccinia Virus protein VP39"/>
    <property type="match status" value="1"/>
</dbReference>
<dbReference type="InterPro" id="IPR029063">
    <property type="entry name" value="SAM-dependent_MTases_sf"/>
</dbReference>
<dbReference type="SUPFAM" id="SSF53335">
    <property type="entry name" value="S-adenosyl-L-methionine-dependent methyltransferases"/>
    <property type="match status" value="1"/>
</dbReference>
<dbReference type="GO" id="GO:0032259">
    <property type="term" value="P:methylation"/>
    <property type="evidence" value="ECO:0007669"/>
    <property type="project" value="UniProtKB-KW"/>
</dbReference>
<gene>
    <name evidence="3" type="ORF">AZ78_3222</name>
</gene>
<evidence type="ECO:0000313" key="4">
    <source>
        <dbReference type="Proteomes" id="UP000023435"/>
    </source>
</evidence>
<dbReference type="Pfam" id="PF13649">
    <property type="entry name" value="Methyltransf_25"/>
    <property type="match status" value="1"/>
</dbReference>
<accession>A0A108UAQ1</accession>